<comment type="caution">
    <text evidence="2">The sequence shown here is derived from an EMBL/GenBank/DDBJ whole genome shotgun (WGS) entry which is preliminary data.</text>
</comment>
<dbReference type="RefSeq" id="WP_132881355.1">
    <property type="nucleotide sequence ID" value="NZ_SLXQ01000031.1"/>
</dbReference>
<keyword evidence="3" id="KW-1185">Reference proteome</keyword>
<dbReference type="SUPFAM" id="SSF56784">
    <property type="entry name" value="HAD-like"/>
    <property type="match status" value="1"/>
</dbReference>
<accession>A0A4R2PVG2</accession>
<dbReference type="InterPro" id="IPR023214">
    <property type="entry name" value="HAD_sf"/>
</dbReference>
<dbReference type="Pfam" id="PF18407">
    <property type="entry name" value="GNAT_like"/>
    <property type="match status" value="1"/>
</dbReference>
<dbReference type="InterPro" id="IPR036412">
    <property type="entry name" value="HAD-like_sf"/>
</dbReference>
<proteinExistence type="predicted"/>
<dbReference type="Pfam" id="PF13344">
    <property type="entry name" value="Hydrolase_6"/>
    <property type="match status" value="1"/>
</dbReference>
<keyword evidence="2" id="KW-0378">Hydrolase</keyword>
<dbReference type="PANTHER" id="PTHR19288">
    <property type="entry name" value="4-NITROPHENYLPHOSPHATASE-RELATED"/>
    <property type="match status" value="1"/>
</dbReference>
<feature type="domain" description="GCN5-related N-acetyltransferase-like" evidence="1">
    <location>
        <begin position="280"/>
        <end position="336"/>
    </location>
</feature>
<dbReference type="GO" id="GO:0005737">
    <property type="term" value="C:cytoplasm"/>
    <property type="evidence" value="ECO:0007669"/>
    <property type="project" value="TreeGrafter"/>
</dbReference>
<dbReference type="NCBIfam" id="TIGR01460">
    <property type="entry name" value="HAD-SF-IIA"/>
    <property type="match status" value="1"/>
</dbReference>
<sequence length="345" mass="35935">MTALLDSIDALLLDLDGTVYHGEQVIAGAADTLDEARTRGRAIQFVTNNASRAPEDVARQLTGLRITARPEDVSTSAQAAAALLRTRLTEGDTVYVLGAEALAAEVRDQGLRPMTSKADQVAAVVQGFSPTIGWPQLAEACMAIRTGASWVACNGDVTLPTERGMLPGNGALVAALAAATDRTPTVAGKPERPLFEQALAASGTRHALVVGDRLDTDIAGARNAGLTSLAVLSGVSSPRDILAAPPAQRPDHLSTDISGLLLPIEQTRIPSEQSSPDPFWEVQLAGTTLRVETKAAEGAPVDLLRMLCAAWWPHRAGAPDAITGDRQALSLLTTLGIPATPASRG</sequence>
<dbReference type="NCBIfam" id="TIGR01549">
    <property type="entry name" value="HAD-SF-IA-v1"/>
    <property type="match status" value="1"/>
</dbReference>
<dbReference type="Proteomes" id="UP000294911">
    <property type="component" value="Unassembled WGS sequence"/>
</dbReference>
<dbReference type="OrthoDB" id="3400930at2"/>
<evidence type="ECO:0000259" key="1">
    <source>
        <dbReference type="Pfam" id="PF18407"/>
    </source>
</evidence>
<dbReference type="Pfam" id="PF13242">
    <property type="entry name" value="Hydrolase_like"/>
    <property type="match status" value="1"/>
</dbReference>
<dbReference type="EMBL" id="SLXQ01000031">
    <property type="protein sequence ID" value="TCP39224.1"/>
    <property type="molecule type" value="Genomic_DNA"/>
</dbReference>
<dbReference type="AlphaFoldDB" id="A0A4R2PVG2"/>
<dbReference type="InterPro" id="IPR006439">
    <property type="entry name" value="HAD-SF_hydro_IA"/>
</dbReference>
<reference evidence="2 3" key="1">
    <citation type="submission" date="2019-03" db="EMBL/GenBank/DDBJ databases">
        <title>Genomic Encyclopedia of Type Strains, Phase IV (KMG-IV): sequencing the most valuable type-strain genomes for metagenomic binning, comparative biology and taxonomic classification.</title>
        <authorList>
            <person name="Goeker M."/>
        </authorList>
    </citation>
    <scope>NUCLEOTIDE SEQUENCE [LARGE SCALE GENOMIC DNA]</scope>
    <source>
        <strain evidence="2 3">DSM 45765</strain>
    </source>
</reference>
<evidence type="ECO:0000313" key="3">
    <source>
        <dbReference type="Proteomes" id="UP000294911"/>
    </source>
</evidence>
<dbReference type="PANTHER" id="PTHR19288:SF95">
    <property type="entry name" value="D-GLYCEROL 3-PHOSPHATE PHOSPHATASE"/>
    <property type="match status" value="1"/>
</dbReference>
<dbReference type="InterPro" id="IPR006357">
    <property type="entry name" value="HAD-SF_hydro_IIA"/>
</dbReference>
<dbReference type="Gene3D" id="3.40.50.1000">
    <property type="entry name" value="HAD superfamily/HAD-like"/>
    <property type="match status" value="2"/>
</dbReference>
<dbReference type="GO" id="GO:0016791">
    <property type="term" value="F:phosphatase activity"/>
    <property type="evidence" value="ECO:0007669"/>
    <property type="project" value="TreeGrafter"/>
</dbReference>
<name>A0A4R2PVG2_9PSEU</name>
<protein>
    <submittedName>
        <fullName evidence="2">HAD superfamily hydrolase (TIGR01450 family)/HAD superfamily hydrolase (TIGR01549 family)</fullName>
    </submittedName>
</protein>
<evidence type="ECO:0000313" key="2">
    <source>
        <dbReference type="EMBL" id="TCP39224.1"/>
    </source>
</evidence>
<organism evidence="2 3">
    <name type="scientific">Tamaricihabitans halophyticus</name>
    <dbReference type="NCBI Taxonomy" id="1262583"/>
    <lineage>
        <taxon>Bacteria</taxon>
        <taxon>Bacillati</taxon>
        <taxon>Actinomycetota</taxon>
        <taxon>Actinomycetes</taxon>
        <taxon>Pseudonocardiales</taxon>
        <taxon>Pseudonocardiaceae</taxon>
        <taxon>Tamaricihabitans</taxon>
    </lineage>
</organism>
<gene>
    <name evidence="2" type="ORF">EV191_13124</name>
</gene>
<dbReference type="InterPro" id="IPR041065">
    <property type="entry name" value="GNAT-like"/>
</dbReference>